<dbReference type="PANTHER" id="PTHR10900:SF77">
    <property type="entry name" value="FI19380P1"/>
    <property type="match status" value="1"/>
</dbReference>
<feature type="chain" id="PRO_5034953569" evidence="1">
    <location>
        <begin position="22"/>
        <end position="374"/>
    </location>
</feature>
<dbReference type="AlphaFoldDB" id="A0A8G1RHR5"/>
<reference evidence="3 4" key="1">
    <citation type="submission" date="2018-02" db="EMBL/GenBank/DDBJ databases">
        <title>The genomes of Aspergillus section Nigri reveals drivers in fungal speciation.</title>
        <authorList>
            <consortium name="DOE Joint Genome Institute"/>
            <person name="Vesth T.C."/>
            <person name="Nybo J."/>
            <person name="Theobald S."/>
            <person name="Brandl J."/>
            <person name="Frisvad J.C."/>
            <person name="Nielsen K.F."/>
            <person name="Lyhne E.K."/>
            <person name="Kogle M.E."/>
            <person name="Kuo A."/>
            <person name="Riley R."/>
            <person name="Clum A."/>
            <person name="Nolan M."/>
            <person name="Lipzen A."/>
            <person name="Salamov A."/>
            <person name="Henrissat B."/>
            <person name="Wiebenga A."/>
            <person name="De vries R.P."/>
            <person name="Grigoriev I.V."/>
            <person name="Mortensen U.H."/>
            <person name="Andersen M.R."/>
            <person name="Baker S.E."/>
        </authorList>
    </citation>
    <scope>NUCLEOTIDE SEQUENCE [LARGE SCALE GENOMIC DNA]</scope>
    <source>
        <strain evidence="3 4">CBS 112811</strain>
    </source>
</reference>
<dbReference type="SMART" id="SM00554">
    <property type="entry name" value="FAS1"/>
    <property type="match status" value="1"/>
</dbReference>
<accession>A0A8G1RHR5</accession>
<proteinExistence type="predicted"/>
<feature type="signal peptide" evidence="1">
    <location>
        <begin position="1"/>
        <end position="21"/>
    </location>
</feature>
<gene>
    <name evidence="3" type="ORF">BO85DRAFT_444798</name>
</gene>
<organism evidence="3 4">
    <name type="scientific">Aspergillus piperis CBS 112811</name>
    <dbReference type="NCBI Taxonomy" id="1448313"/>
    <lineage>
        <taxon>Eukaryota</taxon>
        <taxon>Fungi</taxon>
        <taxon>Dikarya</taxon>
        <taxon>Ascomycota</taxon>
        <taxon>Pezizomycotina</taxon>
        <taxon>Eurotiomycetes</taxon>
        <taxon>Eurotiomycetidae</taxon>
        <taxon>Eurotiales</taxon>
        <taxon>Aspergillaceae</taxon>
        <taxon>Aspergillus</taxon>
        <taxon>Aspergillus subgen. Circumdati</taxon>
    </lineage>
</organism>
<dbReference type="InterPro" id="IPR036378">
    <property type="entry name" value="FAS1_dom_sf"/>
</dbReference>
<dbReference type="InterPro" id="IPR000782">
    <property type="entry name" value="FAS1_domain"/>
</dbReference>
<dbReference type="Pfam" id="PF02469">
    <property type="entry name" value="Fasciclin"/>
    <property type="match status" value="1"/>
</dbReference>
<dbReference type="Proteomes" id="UP000249526">
    <property type="component" value="Unassembled WGS sequence"/>
</dbReference>
<evidence type="ECO:0000256" key="1">
    <source>
        <dbReference type="SAM" id="SignalP"/>
    </source>
</evidence>
<dbReference type="EMBL" id="KZ825054">
    <property type="protein sequence ID" value="RAH63550.1"/>
    <property type="molecule type" value="Genomic_DNA"/>
</dbReference>
<dbReference type="InterPro" id="IPR050904">
    <property type="entry name" value="Adhesion/Biosynth-related"/>
</dbReference>
<evidence type="ECO:0000313" key="3">
    <source>
        <dbReference type="EMBL" id="RAH63550.1"/>
    </source>
</evidence>
<dbReference type="RefSeq" id="XP_025521472.1">
    <property type="nucleotide sequence ID" value="XM_025659111.1"/>
</dbReference>
<evidence type="ECO:0000259" key="2">
    <source>
        <dbReference type="PROSITE" id="PS50213"/>
    </source>
</evidence>
<dbReference type="PROSITE" id="PS50213">
    <property type="entry name" value="FAS1"/>
    <property type="match status" value="1"/>
</dbReference>
<dbReference type="PANTHER" id="PTHR10900">
    <property type="entry name" value="PERIOSTIN-RELATED"/>
    <property type="match status" value="1"/>
</dbReference>
<dbReference type="Gene3D" id="2.30.180.10">
    <property type="entry name" value="FAS1 domain"/>
    <property type="match status" value="1"/>
</dbReference>
<sequence length="374" mass="41024">MASTLITVAALAAISIYLVTASPLMDTLLQIPDLSTYAEVYNLTGGIVEINPLFLKRYNYDEDKRNYTFLAPTNDAWAKIPNAIFDILMTQQAYPLTEALLRTHIIEAGLTASDLVKVSESEGAGGISTSLQVSNTTEQYHNGVLTKTVQGYYIDTITSSNGTVQIDDQSAIVTANIVADNGLIHAIDQVIDPFLIYGGGPSNRTTAPTTETTDLTIGEFLKSDSRLVNSTKILFENSPDTLRRLSKQTGSTQFFVAPQNEAYDLMPTILPIFHTLVAPYKSPFNTLMWQYGWLDSDCDTFAGLNFSSPVTVASDITGLNITVTQEENAIFIMNAGLVTQVKAANGYLWVVDRWLDPLYQAFGPIDRFGTPEWP</sequence>
<evidence type="ECO:0000313" key="4">
    <source>
        <dbReference type="Proteomes" id="UP000249526"/>
    </source>
</evidence>
<name>A0A8G1RHR5_9EURO</name>
<protein>
    <submittedName>
        <fullName evidence="3">Fasciclin-domain-containing protein</fullName>
    </submittedName>
</protein>
<keyword evidence="4" id="KW-1185">Reference proteome</keyword>
<dbReference type="GeneID" id="37162513"/>
<keyword evidence="1" id="KW-0732">Signal</keyword>
<feature type="domain" description="FAS1" evidence="2">
    <location>
        <begin position="21"/>
        <end position="191"/>
    </location>
</feature>
<dbReference type="SUPFAM" id="SSF82153">
    <property type="entry name" value="FAS1 domain"/>
    <property type="match status" value="1"/>
</dbReference>